<dbReference type="PANTHER" id="PTHR33375:SF1">
    <property type="entry name" value="CHROMOSOME-PARTITIONING PROTEIN PARB-RELATED"/>
    <property type="match status" value="1"/>
</dbReference>
<accession>A0ABW0IZ77</accession>
<feature type="domain" description="ParB-like N-terminal" evidence="1">
    <location>
        <begin position="28"/>
        <end position="126"/>
    </location>
</feature>
<dbReference type="RefSeq" id="WP_377801480.1">
    <property type="nucleotide sequence ID" value="NZ_JBHSLW010000076.1"/>
</dbReference>
<keyword evidence="3" id="KW-1185">Reference proteome</keyword>
<organism evidence="2 3">
    <name type="scientific">Bosea eneae</name>
    <dbReference type="NCBI Taxonomy" id="151454"/>
    <lineage>
        <taxon>Bacteria</taxon>
        <taxon>Pseudomonadati</taxon>
        <taxon>Pseudomonadota</taxon>
        <taxon>Alphaproteobacteria</taxon>
        <taxon>Hyphomicrobiales</taxon>
        <taxon>Boseaceae</taxon>
        <taxon>Bosea</taxon>
    </lineage>
</organism>
<dbReference type="EMBL" id="JBHSLW010000076">
    <property type="protein sequence ID" value="MFC5423329.1"/>
    <property type="molecule type" value="Genomic_DNA"/>
</dbReference>
<dbReference type="InterPro" id="IPR050336">
    <property type="entry name" value="Chromosome_partition/occlusion"/>
</dbReference>
<dbReference type="Gene3D" id="3.90.1530.30">
    <property type="match status" value="1"/>
</dbReference>
<dbReference type="SUPFAM" id="SSF110849">
    <property type="entry name" value="ParB/Sulfiredoxin"/>
    <property type="match status" value="1"/>
</dbReference>
<dbReference type="PANTHER" id="PTHR33375">
    <property type="entry name" value="CHROMOSOME-PARTITIONING PROTEIN PARB-RELATED"/>
    <property type="match status" value="1"/>
</dbReference>
<proteinExistence type="predicted"/>
<dbReference type="InterPro" id="IPR036086">
    <property type="entry name" value="ParB/Sulfiredoxin_sf"/>
</dbReference>
<evidence type="ECO:0000313" key="2">
    <source>
        <dbReference type="EMBL" id="MFC5423329.1"/>
    </source>
</evidence>
<protein>
    <submittedName>
        <fullName evidence="2">ParB/RepB/Spo0J family partition protein</fullName>
    </submittedName>
</protein>
<gene>
    <name evidence="2" type="ORF">ACFPOB_27690</name>
</gene>
<dbReference type="InterPro" id="IPR003115">
    <property type="entry name" value="ParB_N"/>
</dbReference>
<dbReference type="Proteomes" id="UP001596053">
    <property type="component" value="Unassembled WGS sequence"/>
</dbReference>
<comment type="caution">
    <text evidence="2">The sequence shown here is derived from an EMBL/GenBank/DDBJ whole genome shotgun (WGS) entry which is preliminary data.</text>
</comment>
<dbReference type="SMART" id="SM00470">
    <property type="entry name" value="ParB"/>
    <property type="match status" value="1"/>
</dbReference>
<sequence>MRDVLNLGDRPADQVPAIAASTQLEHFTFIDIGAIEIEDRLRLVDRDIVEAIAASFAEGATPADPYAGQKQPIAVSVRDDGTNGVVLVDGEHRLEAAKLLGWDRIKVIVRRQTAGERRKHEIHANLIRAELTILDRNVFIGRLAEIHEAQNADARNGGDRKSKKWREKNQLANLANWSAFSKEAARRTGLAERSIRRARELAGKLSPDAVTLIRGTKVADNQAQLQALAELDPADQVKVAREIAEGRAANLATAKVSAGMVPEGGAVREADRPLARIEPMLMRMSLTDLQALASMVAARISAMTPPAKPSKSKKGGAE</sequence>
<reference evidence="3" key="1">
    <citation type="journal article" date="2019" name="Int. J. Syst. Evol. Microbiol.">
        <title>The Global Catalogue of Microorganisms (GCM) 10K type strain sequencing project: providing services to taxonomists for standard genome sequencing and annotation.</title>
        <authorList>
            <consortium name="The Broad Institute Genomics Platform"/>
            <consortium name="The Broad Institute Genome Sequencing Center for Infectious Disease"/>
            <person name="Wu L."/>
            <person name="Ma J."/>
        </authorList>
    </citation>
    <scope>NUCLEOTIDE SEQUENCE [LARGE SCALE GENOMIC DNA]</scope>
    <source>
        <strain evidence="3">NCAIM B.01391</strain>
    </source>
</reference>
<evidence type="ECO:0000313" key="3">
    <source>
        <dbReference type="Proteomes" id="UP001596053"/>
    </source>
</evidence>
<evidence type="ECO:0000259" key="1">
    <source>
        <dbReference type="SMART" id="SM00470"/>
    </source>
</evidence>
<dbReference type="Pfam" id="PF02195">
    <property type="entry name" value="ParB_N"/>
    <property type="match status" value="1"/>
</dbReference>
<name>A0ABW0IZ77_9HYPH</name>